<dbReference type="Proteomes" id="UP001299608">
    <property type="component" value="Unassembled WGS sequence"/>
</dbReference>
<evidence type="ECO:0000313" key="6">
    <source>
        <dbReference type="Proteomes" id="UP001299608"/>
    </source>
</evidence>
<dbReference type="GeneID" id="97206005"/>
<evidence type="ECO:0000313" key="5">
    <source>
        <dbReference type="Proteomes" id="UP000669239"/>
    </source>
</evidence>
<evidence type="ECO:0000256" key="1">
    <source>
        <dbReference type="SAM" id="Phobius"/>
    </source>
</evidence>
<reference evidence="4 5" key="1">
    <citation type="journal article" date="2020" name="Cell Host Microbe">
        <title>Functional and Genomic Variation between Human-Derived Isolates of Lachnospiraceae Reveals Inter- and Intra-Species Diversity.</title>
        <authorList>
            <person name="Sorbara M.T."/>
            <person name="Littmann E.R."/>
            <person name="Fontana E."/>
            <person name="Moody T.U."/>
            <person name="Kohout C.E."/>
            <person name="Gjonbalaj M."/>
            <person name="Eaton V."/>
            <person name="Seok R."/>
            <person name="Leiner I.M."/>
            <person name="Pamer E.G."/>
        </authorList>
    </citation>
    <scope>NUCLEOTIDE SEQUENCE [LARGE SCALE GENOMIC DNA]</scope>
    <source>
        <strain evidence="4 5">MSK.1.17</strain>
    </source>
</reference>
<dbReference type="EMBL" id="JAKNGE010000028">
    <property type="protein sequence ID" value="MCG4747793.1"/>
    <property type="molecule type" value="Genomic_DNA"/>
</dbReference>
<feature type="transmembrane region" description="Helical" evidence="1">
    <location>
        <begin position="149"/>
        <end position="167"/>
    </location>
</feature>
<reference evidence="3" key="3">
    <citation type="submission" date="2022-01" db="EMBL/GenBank/DDBJ databases">
        <title>Collection of gut derived symbiotic bacterial strains cultured from healthy donors.</title>
        <authorList>
            <person name="Lin H."/>
            <person name="Kohout C."/>
            <person name="Waligurski E."/>
            <person name="Pamer E.G."/>
        </authorList>
    </citation>
    <scope>NUCLEOTIDE SEQUENCE</scope>
    <source>
        <strain evidence="3">DFI.6.55</strain>
    </source>
</reference>
<keyword evidence="5" id="KW-1185">Reference proteome</keyword>
<dbReference type="InterPro" id="IPR043128">
    <property type="entry name" value="Rev_trsase/Diguanyl_cyclase"/>
</dbReference>
<dbReference type="Gene3D" id="3.30.70.270">
    <property type="match status" value="1"/>
</dbReference>
<evidence type="ECO:0000313" key="3">
    <source>
        <dbReference type="EMBL" id="MCG4747793.1"/>
    </source>
</evidence>
<dbReference type="PROSITE" id="PS50887">
    <property type="entry name" value="GGDEF"/>
    <property type="match status" value="1"/>
</dbReference>
<evidence type="ECO:0000259" key="2">
    <source>
        <dbReference type="PROSITE" id="PS50887"/>
    </source>
</evidence>
<reference evidence="4" key="2">
    <citation type="submission" date="2020-02" db="EMBL/GenBank/DDBJ databases">
        <authorList>
            <person name="Littmann E."/>
            <person name="Sorbara M."/>
        </authorList>
    </citation>
    <scope>NUCLEOTIDE SEQUENCE</scope>
    <source>
        <strain evidence="4">MSK.1.17</strain>
    </source>
</reference>
<protein>
    <submittedName>
        <fullName evidence="3">GGDEF domain-containing protein</fullName>
    </submittedName>
</protein>
<dbReference type="GO" id="GO:0052621">
    <property type="term" value="F:diguanylate cyclase activity"/>
    <property type="evidence" value="ECO:0007669"/>
    <property type="project" value="TreeGrafter"/>
</dbReference>
<feature type="transmembrane region" description="Helical" evidence="1">
    <location>
        <begin position="34"/>
        <end position="53"/>
    </location>
</feature>
<keyword evidence="1" id="KW-0472">Membrane</keyword>
<evidence type="ECO:0000313" key="4">
    <source>
        <dbReference type="EMBL" id="NSJ50493.1"/>
    </source>
</evidence>
<dbReference type="InterPro" id="IPR029787">
    <property type="entry name" value="Nucleotide_cyclase"/>
</dbReference>
<dbReference type="Pfam" id="PF00990">
    <property type="entry name" value="GGDEF"/>
    <property type="match status" value="1"/>
</dbReference>
<feature type="transmembrane region" description="Helical" evidence="1">
    <location>
        <begin position="179"/>
        <end position="198"/>
    </location>
</feature>
<dbReference type="PANTHER" id="PTHR45138:SF9">
    <property type="entry name" value="DIGUANYLATE CYCLASE DGCM-RELATED"/>
    <property type="match status" value="1"/>
</dbReference>
<gene>
    <name evidence="4" type="ORF">G5B36_17550</name>
    <name evidence="3" type="ORF">L0N08_20395</name>
</gene>
<name>A0AAW5BUT6_9FIRM</name>
<keyword evidence="1" id="KW-1133">Transmembrane helix</keyword>
<sequence>MWDRLKRVLGIGSGTRDSDEIIDSLYGSVVNRNLYFHLFIIIYELIMLFSISLRPGGPFVKPRRTAYFLLYLALILATACVVAGQAWIGRKKGSHRCYFRIEYGYMVFFSFWGLAITLNDQLGGNGLTVYNYVMLIMAIMSMMKPWKTALLFLGDFLLLNLLLPYFPDPGGLDHAYNNLMNSLFLSLAAIVINASLYNSRIQAKRDEMTINRQYRQIEAANQILSKEALLDALTGLQNRNSYKKAVQAFDNTEAASMACVYVDANGLHELNNHQGHEAGDVMLKTVAHILLGHFNQEEVFRIGGDEFVVLCKNMTYHELVQGTKDVCREAGEAGYSLSIGLDWRESNLDINEIIQAADAEMQKNKEEYYSSIGGERRQRTLDRKAERIIAEKRDMERLMEVLAPVLKGVYFVNLETDRLRQVIIPDYFTEMLEEADGRFSKALMLFADRMVKNGYIPDFKRFCDYTHLKGVPDGEDTPEFTYETKDGCRFRLRVFRCSTYSGSPKETLWIFSDLEKVI</sequence>
<feature type="transmembrane region" description="Helical" evidence="1">
    <location>
        <begin position="124"/>
        <end position="142"/>
    </location>
</feature>
<dbReference type="InterPro" id="IPR000160">
    <property type="entry name" value="GGDEF_dom"/>
</dbReference>
<feature type="domain" description="GGDEF" evidence="2">
    <location>
        <begin position="255"/>
        <end position="383"/>
    </location>
</feature>
<dbReference type="NCBIfam" id="TIGR00254">
    <property type="entry name" value="GGDEF"/>
    <property type="match status" value="1"/>
</dbReference>
<dbReference type="EMBL" id="JAAITT010000026">
    <property type="protein sequence ID" value="NSJ50493.1"/>
    <property type="molecule type" value="Genomic_DNA"/>
</dbReference>
<feature type="transmembrane region" description="Helical" evidence="1">
    <location>
        <begin position="65"/>
        <end position="89"/>
    </location>
</feature>
<dbReference type="SUPFAM" id="SSF55073">
    <property type="entry name" value="Nucleotide cyclase"/>
    <property type="match status" value="1"/>
</dbReference>
<proteinExistence type="predicted"/>
<dbReference type="CDD" id="cd01949">
    <property type="entry name" value="GGDEF"/>
    <property type="match status" value="1"/>
</dbReference>
<accession>A0AAW5BUT6</accession>
<dbReference type="SMART" id="SM00267">
    <property type="entry name" value="GGDEF"/>
    <property type="match status" value="1"/>
</dbReference>
<dbReference type="GO" id="GO:1902201">
    <property type="term" value="P:negative regulation of bacterial-type flagellum-dependent cell motility"/>
    <property type="evidence" value="ECO:0007669"/>
    <property type="project" value="TreeGrafter"/>
</dbReference>
<dbReference type="Proteomes" id="UP000669239">
    <property type="component" value="Unassembled WGS sequence"/>
</dbReference>
<dbReference type="GO" id="GO:0005886">
    <property type="term" value="C:plasma membrane"/>
    <property type="evidence" value="ECO:0007669"/>
    <property type="project" value="TreeGrafter"/>
</dbReference>
<dbReference type="PANTHER" id="PTHR45138">
    <property type="entry name" value="REGULATORY COMPONENTS OF SENSORY TRANSDUCTION SYSTEM"/>
    <property type="match status" value="1"/>
</dbReference>
<dbReference type="InterPro" id="IPR050469">
    <property type="entry name" value="Diguanylate_Cyclase"/>
</dbReference>
<keyword evidence="1" id="KW-0812">Transmembrane</keyword>
<dbReference type="RefSeq" id="WP_117560855.1">
    <property type="nucleotide sequence ID" value="NZ_BAABZL010000001.1"/>
</dbReference>
<organism evidence="3 6">
    <name type="scientific">Enterocloster aldenensis</name>
    <dbReference type="NCBI Taxonomy" id="358742"/>
    <lineage>
        <taxon>Bacteria</taxon>
        <taxon>Bacillati</taxon>
        <taxon>Bacillota</taxon>
        <taxon>Clostridia</taxon>
        <taxon>Lachnospirales</taxon>
        <taxon>Lachnospiraceae</taxon>
        <taxon>Enterocloster</taxon>
    </lineage>
</organism>
<dbReference type="GO" id="GO:0043709">
    <property type="term" value="P:cell adhesion involved in single-species biofilm formation"/>
    <property type="evidence" value="ECO:0007669"/>
    <property type="project" value="TreeGrafter"/>
</dbReference>
<comment type="caution">
    <text evidence="3">The sequence shown here is derived from an EMBL/GenBank/DDBJ whole genome shotgun (WGS) entry which is preliminary data.</text>
</comment>
<feature type="transmembrane region" description="Helical" evidence="1">
    <location>
        <begin position="101"/>
        <end position="118"/>
    </location>
</feature>
<dbReference type="AlphaFoldDB" id="A0AAW5BUT6"/>